<comment type="caution">
    <text evidence="1">The sequence shown here is derived from an EMBL/GenBank/DDBJ whole genome shotgun (WGS) entry which is preliminary data.</text>
</comment>
<accession>A0A2V3PN97</accession>
<keyword evidence="2" id="KW-1185">Reference proteome</keyword>
<dbReference type="EMBL" id="QICL01000020">
    <property type="protein sequence ID" value="PXV62353.1"/>
    <property type="molecule type" value="Genomic_DNA"/>
</dbReference>
<evidence type="ECO:0000313" key="2">
    <source>
        <dbReference type="Proteomes" id="UP000247973"/>
    </source>
</evidence>
<organism evidence="1 2">
    <name type="scientific">Dysgonomonas alginatilytica</name>
    <dbReference type="NCBI Taxonomy" id="1605892"/>
    <lineage>
        <taxon>Bacteria</taxon>
        <taxon>Pseudomonadati</taxon>
        <taxon>Bacteroidota</taxon>
        <taxon>Bacteroidia</taxon>
        <taxon>Bacteroidales</taxon>
        <taxon>Dysgonomonadaceae</taxon>
        <taxon>Dysgonomonas</taxon>
    </lineage>
</organism>
<protein>
    <submittedName>
        <fullName evidence="1">Uncharacterized protein</fullName>
    </submittedName>
</protein>
<evidence type="ECO:0000313" key="1">
    <source>
        <dbReference type="EMBL" id="PXV62353.1"/>
    </source>
</evidence>
<proteinExistence type="predicted"/>
<name>A0A2V3PN97_9BACT</name>
<sequence length="60" mass="6785">MTNMFGFSIAIRYLYYCNNEMVNDYIIALKADLLLSVTRINAYVSATYKADGKHRVSVAA</sequence>
<dbReference type="Proteomes" id="UP000247973">
    <property type="component" value="Unassembled WGS sequence"/>
</dbReference>
<dbReference type="AlphaFoldDB" id="A0A2V3PN97"/>
<reference evidence="1 2" key="1">
    <citation type="submission" date="2018-03" db="EMBL/GenBank/DDBJ databases">
        <title>Genomic Encyclopedia of Archaeal and Bacterial Type Strains, Phase II (KMG-II): from individual species to whole genera.</title>
        <authorList>
            <person name="Goeker M."/>
        </authorList>
    </citation>
    <scope>NUCLEOTIDE SEQUENCE [LARGE SCALE GENOMIC DNA]</scope>
    <source>
        <strain evidence="1 2">DSM 100214</strain>
    </source>
</reference>
<gene>
    <name evidence="1" type="ORF">CLV62_12041</name>
</gene>